<evidence type="ECO:0000256" key="11">
    <source>
        <dbReference type="RuleBase" id="RU003357"/>
    </source>
</evidence>
<keyword evidence="6 11" id="KW-0798">TonB box</keyword>
<dbReference type="PROSITE" id="PS52016">
    <property type="entry name" value="TONB_DEPENDENT_REC_3"/>
    <property type="match status" value="1"/>
</dbReference>
<keyword evidence="5 12" id="KW-0732">Signal</keyword>
<dbReference type="InterPro" id="IPR000531">
    <property type="entry name" value="Beta-barrel_TonB"/>
</dbReference>
<organism evidence="15 16">
    <name type="scientific">Lutibacter holmesii</name>
    <dbReference type="NCBI Taxonomy" id="1137985"/>
    <lineage>
        <taxon>Bacteria</taxon>
        <taxon>Pseudomonadati</taxon>
        <taxon>Bacteroidota</taxon>
        <taxon>Flavobacteriia</taxon>
        <taxon>Flavobacteriales</taxon>
        <taxon>Flavobacteriaceae</taxon>
        <taxon>Lutibacter</taxon>
    </lineage>
</organism>
<proteinExistence type="inferred from homology"/>
<evidence type="ECO:0000256" key="6">
    <source>
        <dbReference type="ARBA" id="ARBA00023077"/>
    </source>
</evidence>
<reference evidence="16" key="1">
    <citation type="journal article" date="2019" name="Int. J. Syst. Evol. Microbiol.">
        <title>The Global Catalogue of Microorganisms (GCM) 10K type strain sequencing project: providing services to taxonomists for standard genome sequencing and annotation.</title>
        <authorList>
            <consortium name="The Broad Institute Genomics Platform"/>
            <consortium name="The Broad Institute Genome Sequencing Center for Infectious Disease"/>
            <person name="Wu L."/>
            <person name="Ma J."/>
        </authorList>
    </citation>
    <scope>NUCLEOTIDE SEQUENCE [LARGE SCALE GENOMIC DNA]</scope>
    <source>
        <strain evidence="16">CCUG 62221</strain>
    </source>
</reference>
<keyword evidence="16" id="KW-1185">Reference proteome</keyword>
<evidence type="ECO:0000256" key="1">
    <source>
        <dbReference type="ARBA" id="ARBA00004571"/>
    </source>
</evidence>
<name>A0ABW3WMT2_9FLAO</name>
<feature type="signal peptide" evidence="12">
    <location>
        <begin position="1"/>
        <end position="20"/>
    </location>
</feature>
<feature type="domain" description="TonB-dependent receptor plug" evidence="14">
    <location>
        <begin position="48"/>
        <end position="153"/>
    </location>
</feature>
<dbReference type="InterPro" id="IPR039426">
    <property type="entry name" value="TonB-dep_rcpt-like"/>
</dbReference>
<dbReference type="Proteomes" id="UP001597241">
    <property type="component" value="Unassembled WGS sequence"/>
</dbReference>
<dbReference type="InterPro" id="IPR012910">
    <property type="entry name" value="Plug_dom"/>
</dbReference>
<sequence>MKIKSTLLIVLLFCVVQLQAQVTPVKKDTVELKEVVITSNRISVPFSKTSRTINLISSEAILKSASTNVSDLLQNVTGVDVRRRGVDGMQSDLFIRGGNFNQTLLLIDGIKMDDVQTGHHTMNGVLSFDDIERIEVIKGPAARVYGQNAFTGAVNIVSKKVEENTLNVGVNYGSYNNVKVGASVGQKFTDGSVFASVSYQESDGYRYNTDFQNVMAFLKSNFKNYTLTTSFAQRNFGANGFYASPAYVDQYEETQTSLVAFSGDYGSETVKIKPRIYWRRNQDMYLFLRQDPDYYRNLHISNKLGVETNVEISSKLGKTGIGFDASRSFLVSNNLGDHNRTSFTGFVEQRFVLLNETLDITPGVAISSYSDFGTKAFPGIDIGYKVSDVVRIYGDIGYTYRVPTFTEMFYVGPTTIGNPDLEPESALSEEIGIKIKGSNINVNVALFNRKSENLIDWSKDNEEDKWETRNFSEVKTNGIETSVNYNFDLLNFNQNLQIAYTYINDEILDAGVEFTRYSLNSIKHQFNTGFNFQFCSIFTQNISYRYVERTDGESYNVMDARVSANLNNGLQLSFIANNIFNTEYTETNLVPMPKGNVMFGVKYRIY</sequence>
<evidence type="ECO:0000256" key="10">
    <source>
        <dbReference type="PROSITE-ProRule" id="PRU01360"/>
    </source>
</evidence>
<keyword evidence="7 10" id="KW-0472">Membrane</keyword>
<keyword evidence="2 10" id="KW-0813">Transport</keyword>
<evidence type="ECO:0000256" key="5">
    <source>
        <dbReference type="ARBA" id="ARBA00022729"/>
    </source>
</evidence>
<dbReference type="RefSeq" id="WP_386808920.1">
    <property type="nucleotide sequence ID" value="NZ_JBHTMV010000003.1"/>
</dbReference>
<evidence type="ECO:0000256" key="2">
    <source>
        <dbReference type="ARBA" id="ARBA00022448"/>
    </source>
</evidence>
<evidence type="ECO:0000256" key="4">
    <source>
        <dbReference type="ARBA" id="ARBA00022692"/>
    </source>
</evidence>
<evidence type="ECO:0000313" key="16">
    <source>
        <dbReference type="Proteomes" id="UP001597241"/>
    </source>
</evidence>
<evidence type="ECO:0000256" key="9">
    <source>
        <dbReference type="ARBA" id="ARBA00023237"/>
    </source>
</evidence>
<evidence type="ECO:0000256" key="12">
    <source>
        <dbReference type="SAM" id="SignalP"/>
    </source>
</evidence>
<keyword evidence="3 10" id="KW-1134">Transmembrane beta strand</keyword>
<feature type="chain" id="PRO_5045261249" evidence="12">
    <location>
        <begin position="21"/>
        <end position="606"/>
    </location>
</feature>
<evidence type="ECO:0000256" key="8">
    <source>
        <dbReference type="ARBA" id="ARBA00023170"/>
    </source>
</evidence>
<protein>
    <submittedName>
        <fullName evidence="15">TonB-dependent receptor plug domain-containing protein</fullName>
    </submittedName>
</protein>
<gene>
    <name evidence="15" type="ORF">ACFQ5N_07780</name>
</gene>
<dbReference type="InterPro" id="IPR037066">
    <property type="entry name" value="Plug_dom_sf"/>
</dbReference>
<dbReference type="PANTHER" id="PTHR30069">
    <property type="entry name" value="TONB-DEPENDENT OUTER MEMBRANE RECEPTOR"/>
    <property type="match status" value="1"/>
</dbReference>
<feature type="domain" description="TonB-dependent receptor-like beta-barrel" evidence="13">
    <location>
        <begin position="171"/>
        <end position="579"/>
    </location>
</feature>
<accession>A0ABW3WMT2</accession>
<keyword evidence="8 15" id="KW-0675">Receptor</keyword>
<keyword evidence="9 10" id="KW-0998">Cell outer membrane</keyword>
<evidence type="ECO:0000259" key="13">
    <source>
        <dbReference type="Pfam" id="PF00593"/>
    </source>
</evidence>
<dbReference type="Pfam" id="PF07715">
    <property type="entry name" value="Plug"/>
    <property type="match status" value="1"/>
</dbReference>
<dbReference type="PANTHER" id="PTHR30069:SF29">
    <property type="entry name" value="HEMOGLOBIN AND HEMOGLOBIN-HAPTOGLOBIN-BINDING PROTEIN 1-RELATED"/>
    <property type="match status" value="1"/>
</dbReference>
<dbReference type="InterPro" id="IPR036942">
    <property type="entry name" value="Beta-barrel_TonB_sf"/>
</dbReference>
<dbReference type="EMBL" id="JBHTMV010000003">
    <property type="protein sequence ID" value="MFD1293729.1"/>
    <property type="molecule type" value="Genomic_DNA"/>
</dbReference>
<dbReference type="SUPFAM" id="SSF56935">
    <property type="entry name" value="Porins"/>
    <property type="match status" value="1"/>
</dbReference>
<evidence type="ECO:0000259" key="14">
    <source>
        <dbReference type="Pfam" id="PF07715"/>
    </source>
</evidence>
<comment type="subcellular location">
    <subcellularLocation>
        <location evidence="1 10">Cell outer membrane</location>
        <topology evidence="1 10">Multi-pass membrane protein</topology>
    </subcellularLocation>
</comment>
<comment type="similarity">
    <text evidence="10 11">Belongs to the TonB-dependent receptor family.</text>
</comment>
<comment type="caution">
    <text evidence="15">The sequence shown here is derived from an EMBL/GenBank/DDBJ whole genome shotgun (WGS) entry which is preliminary data.</text>
</comment>
<keyword evidence="4 10" id="KW-0812">Transmembrane</keyword>
<dbReference type="Gene3D" id="2.170.130.10">
    <property type="entry name" value="TonB-dependent receptor, plug domain"/>
    <property type="match status" value="1"/>
</dbReference>
<evidence type="ECO:0000256" key="3">
    <source>
        <dbReference type="ARBA" id="ARBA00022452"/>
    </source>
</evidence>
<evidence type="ECO:0000313" key="15">
    <source>
        <dbReference type="EMBL" id="MFD1293729.1"/>
    </source>
</evidence>
<dbReference type="Pfam" id="PF00593">
    <property type="entry name" value="TonB_dep_Rec_b-barrel"/>
    <property type="match status" value="1"/>
</dbReference>
<dbReference type="Gene3D" id="2.40.170.20">
    <property type="entry name" value="TonB-dependent receptor, beta-barrel domain"/>
    <property type="match status" value="1"/>
</dbReference>
<evidence type="ECO:0000256" key="7">
    <source>
        <dbReference type="ARBA" id="ARBA00023136"/>
    </source>
</evidence>